<evidence type="ECO:0000313" key="2">
    <source>
        <dbReference type="EMBL" id="PEN97911.1"/>
    </source>
</evidence>
<feature type="region of interest" description="Disordered" evidence="1">
    <location>
        <begin position="448"/>
        <end position="479"/>
    </location>
</feature>
<evidence type="ECO:0000313" key="3">
    <source>
        <dbReference type="Proteomes" id="UP000220691"/>
    </source>
</evidence>
<evidence type="ECO:0008006" key="4">
    <source>
        <dbReference type="Google" id="ProtNLM"/>
    </source>
</evidence>
<feature type="region of interest" description="Disordered" evidence="1">
    <location>
        <begin position="1"/>
        <end position="27"/>
    </location>
</feature>
<dbReference type="AlphaFoldDB" id="A0A9X6UC48"/>
<comment type="caution">
    <text evidence="2">The sequence shown here is derived from an EMBL/GenBank/DDBJ whole genome shotgun (WGS) entry which is preliminary data.</text>
</comment>
<feature type="compositionally biased region" description="Basic and acidic residues" evidence="1">
    <location>
        <begin position="455"/>
        <end position="479"/>
    </location>
</feature>
<accession>A0A9X6UC48</accession>
<evidence type="ECO:0000256" key="1">
    <source>
        <dbReference type="SAM" id="MobiDB-lite"/>
    </source>
</evidence>
<dbReference type="Proteomes" id="UP000220691">
    <property type="component" value="Unassembled WGS sequence"/>
</dbReference>
<dbReference type="EMBL" id="NUAN01000071">
    <property type="protein sequence ID" value="PEN97911.1"/>
    <property type="molecule type" value="Genomic_DNA"/>
</dbReference>
<name>A0A9X6UC48_BACCE</name>
<reference evidence="2 3" key="1">
    <citation type="submission" date="2017-09" db="EMBL/GenBank/DDBJ databases">
        <title>Large-scale bioinformatics analysis of Bacillus genomes uncovers conserved roles of natural products in bacterial physiology.</title>
        <authorList>
            <consortium name="Agbiome Team Llc"/>
            <person name="Bleich R.M."/>
            <person name="Kirk G.J."/>
            <person name="Santa Maria K.C."/>
            <person name="Allen S.E."/>
            <person name="Farag S."/>
            <person name="Shank E.A."/>
            <person name="Bowers A."/>
        </authorList>
    </citation>
    <scope>NUCLEOTIDE SEQUENCE [LARGE SCALE GENOMIC DNA]</scope>
    <source>
        <strain evidence="2 3">AFS027647</strain>
    </source>
</reference>
<sequence length="479" mass="53845">MLEHSKFASASANFKGSSGGNNGARGMSESRLKTMLQDPAKSAVQVAGLSSSMKQVNGMYKRIIKYMSSLLTFDHVLYPVLTNPMKIKSSDIKKTQESFIQTAIFLDRLNPKYNLPIFTEKLFTTGVTYQYKLEDSKGVVYQDIPTAFCRVGYEEDGVYRFQFDVTKISDANFEVFPKELQNAYTSYKNGQTEKLIDGRWYQVSDKGVAFTIDTDVLANGGMALPPIANALIDAIKIENAKDKMEDTDKLDNSKIVHSKIETDDKGRPLMELPVVHEYHNALKKSLPEGSVAITNPFDTRGITLNGTGKDGKFSLLDKTSEQLYKGAGVSPQLFADDNSSSQALERSIQVDCQWLYSFLLPMFTNYYNYELRKASKKTVIWKVKFLNISHFDRDEAIKTAKDQLSFGGSRMEYLAYCGMTPLEFATMLVFEQQILTIDDLMIAKQTSHTMSGNEAQEKEKGRPQSEKPTDTTVRIKDAE</sequence>
<gene>
    <name evidence="2" type="ORF">CN553_12410</name>
</gene>
<proteinExistence type="predicted"/>
<organism evidence="2 3">
    <name type="scientific">Bacillus cereus</name>
    <dbReference type="NCBI Taxonomy" id="1396"/>
    <lineage>
        <taxon>Bacteria</taxon>
        <taxon>Bacillati</taxon>
        <taxon>Bacillota</taxon>
        <taxon>Bacilli</taxon>
        <taxon>Bacillales</taxon>
        <taxon>Bacillaceae</taxon>
        <taxon>Bacillus</taxon>
        <taxon>Bacillus cereus group</taxon>
    </lineage>
</organism>
<protein>
    <recommendedName>
        <fullName evidence="4">Phage portal protein</fullName>
    </recommendedName>
</protein>